<organism evidence="1">
    <name type="scientific">Macaca fascicularis</name>
    <name type="common">Crab-eating macaque</name>
    <name type="synonym">Cynomolgus monkey</name>
    <dbReference type="NCBI Taxonomy" id="9541"/>
    <lineage>
        <taxon>Eukaryota</taxon>
        <taxon>Metazoa</taxon>
        <taxon>Chordata</taxon>
        <taxon>Craniata</taxon>
        <taxon>Vertebrata</taxon>
        <taxon>Euteleostomi</taxon>
        <taxon>Mammalia</taxon>
        <taxon>Eutheria</taxon>
        <taxon>Euarchontoglires</taxon>
        <taxon>Primates</taxon>
        <taxon>Haplorrhini</taxon>
        <taxon>Catarrhini</taxon>
        <taxon>Cercopithecidae</taxon>
        <taxon>Cercopithecinae</taxon>
        <taxon>Macaca</taxon>
    </lineage>
</organism>
<evidence type="ECO:0000313" key="1">
    <source>
        <dbReference type="EMBL" id="BAE91628.1"/>
    </source>
</evidence>
<dbReference type="EMBL" id="AB174566">
    <property type="protein sequence ID" value="BAE91628.1"/>
    <property type="molecule type" value="mRNA"/>
</dbReference>
<accession>I7GEZ3</accession>
<name>I7GEZ3_MACFA</name>
<protein>
    <submittedName>
        <fullName evidence="1">Macaca fascicularis brain cDNA clone: QtrA-17952, similar to human interleukin 28 receptor, alpha (interferon, lambdareceptor) (IL28RA), transcript variant 3, mRNA, RefSeq: NM_173065.1</fullName>
    </submittedName>
</protein>
<dbReference type="AlphaFoldDB" id="I7GEZ3"/>
<sequence length="77" mass="8778">MRWFEPLNSVISEDSCTRGCPSYMPHLQEYSPPPTPSGEKQNDCPHRREAAKRTLGKEIVLSFLGELYELPSKPKCL</sequence>
<keyword evidence="1" id="KW-0675">Receptor</keyword>
<proteinExistence type="evidence at transcript level"/>
<reference evidence="1" key="1">
    <citation type="journal article" date="2007" name="PLoS Biol.">
        <title>Rate of evolution in brain-expressed genes in humans and other primates.</title>
        <authorList>
            <person name="Wang H.-Y."/>
            <person name="Chien H.-C."/>
            <person name="Osada N."/>
            <person name="Hashimoto K."/>
            <person name="Sugano S."/>
            <person name="Gojobori T."/>
            <person name="Chou C.-K."/>
            <person name="Tsai S.-F."/>
            <person name="Wu C.-I."/>
            <person name="Shen C.-K.J."/>
        </authorList>
    </citation>
    <scope>NUCLEOTIDE SEQUENCE</scope>
</reference>